<dbReference type="GO" id="GO:0005743">
    <property type="term" value="C:mitochondrial inner membrane"/>
    <property type="evidence" value="ECO:0007669"/>
    <property type="project" value="UniProtKB-SubCell"/>
</dbReference>
<dbReference type="SUPFAM" id="SSF69593">
    <property type="entry name" value="Glycerol-3-phosphate (1)-acyltransferase"/>
    <property type="match status" value="1"/>
</dbReference>
<keyword evidence="3" id="KW-0808">Transferase</keyword>
<feature type="transmembrane region" description="Helical" evidence="13">
    <location>
        <begin position="36"/>
        <end position="53"/>
    </location>
</feature>
<dbReference type="Pfam" id="PF01553">
    <property type="entry name" value="Acyltransferase"/>
    <property type="match status" value="1"/>
</dbReference>
<evidence type="ECO:0000256" key="13">
    <source>
        <dbReference type="RuleBase" id="RU365062"/>
    </source>
</evidence>
<evidence type="ECO:0000256" key="2">
    <source>
        <dbReference type="ARBA" id="ARBA00010524"/>
    </source>
</evidence>
<evidence type="ECO:0000256" key="9">
    <source>
        <dbReference type="ARBA" id="ARBA00023315"/>
    </source>
</evidence>
<dbReference type="CDD" id="cd07989">
    <property type="entry name" value="LPLAT_AGPAT-like"/>
    <property type="match status" value="1"/>
</dbReference>
<sequence>MEIIGRRYNIYLCGGTFDNGIVNKNIWRYSLISKKWFLETMIILFIYWTATFVKNKLILVGGRGKLDEYSENIDIYDIYTEWLNKTTVYNKHIIVRALDLRPKNVPLITVSNHHSCFDDPGIWATLDFRHSWSRRKLRWSLAAHDICFTNVWHSYFFMLGKCIPIIRGDGVYQEAVDFCIERLALGEWVHVFPEGKVNMCKEEIRLKWGVGRLILESPITPIVIPICHLGMDEVLPNEPPYMLKVGKRVTMNYGEPIDFSGLLTELRESKAGEMDARKAITDRIQQELSR</sequence>
<name>A0A836FID5_9HYME</name>
<evidence type="ECO:0000256" key="8">
    <source>
        <dbReference type="ARBA" id="ARBA00023136"/>
    </source>
</evidence>
<keyword evidence="8 13" id="KW-0472">Membrane</keyword>
<keyword evidence="9" id="KW-0012">Acyltransferase</keyword>
<organism evidence="15 16">
    <name type="scientific">Pseudoatta argentina</name>
    <dbReference type="NCBI Taxonomy" id="621737"/>
    <lineage>
        <taxon>Eukaryota</taxon>
        <taxon>Metazoa</taxon>
        <taxon>Ecdysozoa</taxon>
        <taxon>Arthropoda</taxon>
        <taxon>Hexapoda</taxon>
        <taxon>Insecta</taxon>
        <taxon>Pterygota</taxon>
        <taxon>Neoptera</taxon>
        <taxon>Endopterygota</taxon>
        <taxon>Hymenoptera</taxon>
        <taxon>Apocrita</taxon>
        <taxon>Aculeata</taxon>
        <taxon>Formicoidea</taxon>
        <taxon>Formicidae</taxon>
        <taxon>Myrmicinae</taxon>
        <taxon>Pseudoatta</taxon>
    </lineage>
</organism>
<keyword evidence="7" id="KW-0496">Mitochondrion</keyword>
<keyword evidence="5" id="KW-0999">Mitochondrion inner membrane</keyword>
<dbReference type="InterPro" id="IPR002123">
    <property type="entry name" value="Plipid/glycerol_acylTrfase"/>
</dbReference>
<dbReference type="InterPro" id="IPR015915">
    <property type="entry name" value="Kelch-typ_b-propeller"/>
</dbReference>
<reference evidence="15" key="1">
    <citation type="submission" date="2020-02" db="EMBL/GenBank/DDBJ databases">
        <title>Relaxed selection underlies rapid genomic changes in the transitions from sociality to social parasitism in ants.</title>
        <authorList>
            <person name="Bi X."/>
        </authorList>
    </citation>
    <scope>NUCLEOTIDE SEQUENCE</scope>
    <source>
        <strain evidence="15">BGI-DK2014c</strain>
        <tissue evidence="15">Whole body</tissue>
    </source>
</reference>
<protein>
    <recommendedName>
        <fullName evidence="13">Tafazzin family protein</fullName>
    </recommendedName>
</protein>
<comment type="catalytic activity">
    <reaction evidence="12">
        <text>1,2-di-(9Z-octadecenoyl)-sn-glycero-3-phosphocholine + 1-hexadecanoyl-sn-glycero-3-phosphocholine = 1-hexadecanoyl-2-(9Z-octadecenoyl)-sn-glycero-3-phosphocholine + 1-(9Z-octadecenoyl)-sn-glycero-3-phosphocholine</text>
        <dbReference type="Rhea" id="RHEA:43816"/>
        <dbReference type="ChEBI" id="CHEBI:28610"/>
        <dbReference type="ChEBI" id="CHEBI:72998"/>
        <dbReference type="ChEBI" id="CHEBI:73001"/>
        <dbReference type="ChEBI" id="CHEBI:74669"/>
    </reaction>
    <physiologicalReaction direction="left-to-right" evidence="12">
        <dbReference type="Rhea" id="RHEA:43817"/>
    </physiologicalReaction>
    <physiologicalReaction direction="right-to-left" evidence="12">
        <dbReference type="Rhea" id="RHEA:43818"/>
    </physiologicalReaction>
</comment>
<dbReference type="Gene3D" id="2.120.10.80">
    <property type="entry name" value="Kelch-type beta propeller"/>
    <property type="match status" value="1"/>
</dbReference>
<dbReference type="GO" id="GO:0035965">
    <property type="term" value="P:cardiolipin acyl-chain remodeling"/>
    <property type="evidence" value="ECO:0007669"/>
    <property type="project" value="TreeGrafter"/>
</dbReference>
<dbReference type="Proteomes" id="UP000668214">
    <property type="component" value="Unassembled WGS sequence"/>
</dbReference>
<dbReference type="PRINTS" id="PR00979">
    <property type="entry name" value="TAFAZZIN"/>
</dbReference>
<evidence type="ECO:0000256" key="6">
    <source>
        <dbReference type="ARBA" id="ARBA00023098"/>
    </source>
</evidence>
<dbReference type="InterPro" id="IPR011043">
    <property type="entry name" value="Gal_Oxase/kelch_b-propeller"/>
</dbReference>
<dbReference type="GO" id="GO:0047184">
    <property type="term" value="F:1-acylglycerophosphocholine O-acyltransferase activity"/>
    <property type="evidence" value="ECO:0007669"/>
    <property type="project" value="TreeGrafter"/>
</dbReference>
<dbReference type="InterPro" id="IPR000872">
    <property type="entry name" value="Tafazzin"/>
</dbReference>
<dbReference type="GO" id="GO:0005741">
    <property type="term" value="C:mitochondrial outer membrane"/>
    <property type="evidence" value="ECO:0007669"/>
    <property type="project" value="UniProtKB-SubCell"/>
</dbReference>
<comment type="catalytic activity">
    <reaction evidence="11">
        <text>1'-[1,2-diacyl-sn-glycero-3-phospho],3'-[1-acyl-sn-glycero-3-phospho]-glycerol + a 1,2-diacyl-sn-glycero-3-phosphocholine = a cardiolipin + a 1-acyl-sn-glycero-3-phosphocholine</text>
        <dbReference type="Rhea" id="RHEA:33731"/>
        <dbReference type="ChEBI" id="CHEBI:57643"/>
        <dbReference type="ChEBI" id="CHEBI:58168"/>
        <dbReference type="ChEBI" id="CHEBI:62237"/>
        <dbReference type="ChEBI" id="CHEBI:64743"/>
    </reaction>
    <physiologicalReaction direction="left-to-right" evidence="11">
        <dbReference type="Rhea" id="RHEA:33732"/>
    </physiologicalReaction>
    <physiologicalReaction direction="right-to-left" evidence="11">
        <dbReference type="Rhea" id="RHEA:33733"/>
    </physiologicalReaction>
</comment>
<keyword evidence="13" id="KW-0812">Transmembrane</keyword>
<feature type="non-terminal residue" evidence="15">
    <location>
        <position position="1"/>
    </location>
</feature>
<keyword evidence="13" id="KW-1133">Transmembrane helix</keyword>
<evidence type="ECO:0000256" key="3">
    <source>
        <dbReference type="ARBA" id="ARBA00022679"/>
    </source>
</evidence>
<evidence type="ECO:0000256" key="1">
    <source>
        <dbReference type="ARBA" id="ARBA00004137"/>
    </source>
</evidence>
<dbReference type="AlphaFoldDB" id="A0A836FID5"/>
<comment type="similarity">
    <text evidence="2 13">Belongs to the taffazin family.</text>
</comment>
<dbReference type="SUPFAM" id="SSF50965">
    <property type="entry name" value="Galactose oxidase, central domain"/>
    <property type="match status" value="1"/>
</dbReference>
<dbReference type="PANTHER" id="PTHR12497">
    <property type="entry name" value="TAZ PROTEIN TAFAZZIN"/>
    <property type="match status" value="1"/>
</dbReference>
<evidence type="ECO:0000256" key="12">
    <source>
        <dbReference type="ARBA" id="ARBA00049543"/>
    </source>
</evidence>
<keyword evidence="16" id="KW-1185">Reference proteome</keyword>
<evidence type="ECO:0000313" key="15">
    <source>
        <dbReference type="EMBL" id="KAG5319698.1"/>
    </source>
</evidence>
<evidence type="ECO:0000256" key="7">
    <source>
        <dbReference type="ARBA" id="ARBA00023128"/>
    </source>
</evidence>
<evidence type="ECO:0000313" key="16">
    <source>
        <dbReference type="Proteomes" id="UP000668214"/>
    </source>
</evidence>
<dbReference type="GO" id="GO:0007007">
    <property type="term" value="P:inner mitochondrial membrane organization"/>
    <property type="evidence" value="ECO:0007669"/>
    <property type="project" value="TreeGrafter"/>
</dbReference>
<keyword evidence="4" id="KW-1000">Mitochondrion outer membrane</keyword>
<proteinExistence type="inferred from homology"/>
<dbReference type="PANTHER" id="PTHR12497:SF0">
    <property type="entry name" value="TAFAZZIN"/>
    <property type="match status" value="1"/>
</dbReference>
<keyword evidence="6" id="KW-0443">Lipid metabolism</keyword>
<accession>A0A836FID5</accession>
<gene>
    <name evidence="15" type="primary">Taz</name>
    <name evidence="15" type="ORF">G6Z78_0012075</name>
</gene>
<evidence type="ECO:0000256" key="10">
    <source>
        <dbReference type="ARBA" id="ARBA00024323"/>
    </source>
</evidence>
<evidence type="ECO:0000256" key="11">
    <source>
        <dbReference type="ARBA" id="ARBA00047906"/>
    </source>
</evidence>
<evidence type="ECO:0000256" key="4">
    <source>
        <dbReference type="ARBA" id="ARBA00022787"/>
    </source>
</evidence>
<comment type="caution">
    <text evidence="15">The sequence shown here is derived from an EMBL/GenBank/DDBJ whole genome shotgun (WGS) entry which is preliminary data.</text>
</comment>
<feature type="non-terminal residue" evidence="15">
    <location>
        <position position="290"/>
    </location>
</feature>
<dbReference type="EMBL" id="JAANIA010001671">
    <property type="protein sequence ID" value="KAG5319698.1"/>
    <property type="molecule type" value="Genomic_DNA"/>
</dbReference>
<dbReference type="SMART" id="SM00563">
    <property type="entry name" value="PlsC"/>
    <property type="match status" value="1"/>
</dbReference>
<evidence type="ECO:0000256" key="5">
    <source>
        <dbReference type="ARBA" id="ARBA00022792"/>
    </source>
</evidence>
<comment type="subcellular location">
    <subcellularLocation>
        <location evidence="1">Mitochondrion inner membrane</location>
        <topology evidence="1">Peripheral membrane protein</topology>
        <orientation evidence="1">Intermembrane side</orientation>
    </subcellularLocation>
    <subcellularLocation>
        <location evidence="10">Mitochondrion outer membrane</location>
        <topology evidence="10">Peripheral membrane protein</topology>
        <orientation evidence="10">Intermembrane side</orientation>
    </subcellularLocation>
</comment>
<evidence type="ECO:0000259" key="14">
    <source>
        <dbReference type="SMART" id="SM00563"/>
    </source>
</evidence>
<feature type="domain" description="Phospholipid/glycerol acyltransferase" evidence="14">
    <location>
        <begin position="107"/>
        <end position="231"/>
    </location>
</feature>